<name>A0ABP9FYH5_9SPHI</name>
<dbReference type="EMBL" id="BAABJI010000002">
    <property type="protein sequence ID" value="GAA4921673.1"/>
    <property type="molecule type" value="Genomic_DNA"/>
</dbReference>
<proteinExistence type="predicted"/>
<dbReference type="CDD" id="cd00038">
    <property type="entry name" value="CAP_ED"/>
    <property type="match status" value="1"/>
</dbReference>
<dbReference type="Pfam" id="PF00027">
    <property type="entry name" value="cNMP_binding"/>
    <property type="match status" value="1"/>
</dbReference>
<dbReference type="InterPro" id="IPR014710">
    <property type="entry name" value="RmlC-like_jellyroll"/>
</dbReference>
<accession>A0ABP9FYH5</accession>
<dbReference type="SUPFAM" id="SSF51206">
    <property type="entry name" value="cAMP-binding domain-like"/>
    <property type="match status" value="1"/>
</dbReference>
<dbReference type="InterPro" id="IPR000595">
    <property type="entry name" value="cNMP-bd_dom"/>
</dbReference>
<evidence type="ECO:0000313" key="2">
    <source>
        <dbReference type="EMBL" id="GAA4921673.1"/>
    </source>
</evidence>
<dbReference type="InterPro" id="IPR018490">
    <property type="entry name" value="cNMP-bd_dom_sf"/>
</dbReference>
<protein>
    <submittedName>
        <fullName evidence="2">Crp/Fnr family transcriptional regulator</fullName>
    </submittedName>
</protein>
<evidence type="ECO:0000259" key="1">
    <source>
        <dbReference type="Pfam" id="PF00027"/>
    </source>
</evidence>
<feature type="domain" description="Cyclic nucleotide-binding" evidence="1">
    <location>
        <begin position="37"/>
        <end position="121"/>
    </location>
</feature>
<dbReference type="RefSeq" id="WP_345331741.1">
    <property type="nucleotide sequence ID" value="NZ_BAABJI010000002.1"/>
</dbReference>
<reference evidence="3" key="1">
    <citation type="journal article" date="2019" name="Int. J. Syst. Evol. Microbiol.">
        <title>The Global Catalogue of Microorganisms (GCM) 10K type strain sequencing project: providing services to taxonomists for standard genome sequencing and annotation.</title>
        <authorList>
            <consortium name="The Broad Institute Genomics Platform"/>
            <consortium name="The Broad Institute Genome Sequencing Center for Infectious Disease"/>
            <person name="Wu L."/>
            <person name="Ma J."/>
        </authorList>
    </citation>
    <scope>NUCLEOTIDE SEQUENCE [LARGE SCALE GENOMIC DNA]</scope>
    <source>
        <strain evidence="3">JCM 18283</strain>
    </source>
</reference>
<comment type="caution">
    <text evidence="2">The sequence shown here is derived from an EMBL/GenBank/DDBJ whole genome shotgun (WGS) entry which is preliminary data.</text>
</comment>
<sequence>MDQVDQLKAFRQHVEGFVAFGDDEWQILTDHLSYIDLKKKEYFVEKGKVCQHFGFITSGSVRYFSVREDGEEITNYFSFANELTSSYKSFLRQEPSFVYIQALEDTALVCLSYSNIQKLLEHPRLSHKMDRFGRLVAEYYLCCYEDRVQAFITQSPEQRYIKLLQEGQGVIQRIPQHYIANFLGVTPVSLSRIRKRIFTTTR</sequence>
<dbReference type="Proteomes" id="UP001501436">
    <property type="component" value="Unassembled WGS sequence"/>
</dbReference>
<organism evidence="2 3">
    <name type="scientific">Mucilaginibacter defluvii</name>
    <dbReference type="NCBI Taxonomy" id="1196019"/>
    <lineage>
        <taxon>Bacteria</taxon>
        <taxon>Pseudomonadati</taxon>
        <taxon>Bacteroidota</taxon>
        <taxon>Sphingobacteriia</taxon>
        <taxon>Sphingobacteriales</taxon>
        <taxon>Sphingobacteriaceae</taxon>
        <taxon>Mucilaginibacter</taxon>
    </lineage>
</organism>
<evidence type="ECO:0000313" key="3">
    <source>
        <dbReference type="Proteomes" id="UP001501436"/>
    </source>
</evidence>
<keyword evidence="3" id="KW-1185">Reference proteome</keyword>
<dbReference type="Gene3D" id="2.60.120.10">
    <property type="entry name" value="Jelly Rolls"/>
    <property type="match status" value="1"/>
</dbReference>
<gene>
    <name evidence="2" type="ORF">GCM10023313_26990</name>
</gene>